<sequence>MDVTAYLARLGRTDLAGAPPDLDTLIELHRAHVERVPYEVLEIWLRRPTSLDPLVSAARILSGRGGYCYHLNGAFSTLAEAFGFEVVKHAGGVQGHGDEPEVTDSHLALTVRLPDGEWLVDLGLGDALHEPIPLEEGTYRQGPFVFGLRRSEVAPGGWRFEHDPAGSFVGMDFEPTPTTMSRFIAKHHELSTESHFTRVAVVQRRDATGVDLLRGLVFDRVGDRTHRVTLASRQDYVDTLADVFGLHLAPEDRPVLWERVRAAHENWLAAQAARTAEASL</sequence>
<keyword evidence="3" id="KW-1185">Reference proteome</keyword>
<organism evidence="2 3">
    <name type="scientific">Nonomuraea longicatena</name>
    <dbReference type="NCBI Taxonomy" id="83682"/>
    <lineage>
        <taxon>Bacteria</taxon>
        <taxon>Bacillati</taxon>
        <taxon>Actinomycetota</taxon>
        <taxon>Actinomycetes</taxon>
        <taxon>Streptosporangiales</taxon>
        <taxon>Streptosporangiaceae</taxon>
        <taxon>Nonomuraea</taxon>
    </lineage>
</organism>
<dbReference type="Proteomes" id="UP001501578">
    <property type="component" value="Unassembled WGS sequence"/>
</dbReference>
<dbReference type="Pfam" id="PF00797">
    <property type="entry name" value="Acetyltransf_2"/>
    <property type="match status" value="1"/>
</dbReference>
<dbReference type="Gene3D" id="3.30.2140.10">
    <property type="entry name" value="Arylamine N-acetyltransferase"/>
    <property type="match status" value="1"/>
</dbReference>
<dbReference type="EMBL" id="BAAAHQ010000043">
    <property type="protein sequence ID" value="GAA0949018.1"/>
    <property type="molecule type" value="Genomic_DNA"/>
</dbReference>
<dbReference type="Gene3D" id="2.40.128.150">
    <property type="entry name" value="Cysteine proteinases"/>
    <property type="match status" value="1"/>
</dbReference>
<dbReference type="RefSeq" id="WP_343954222.1">
    <property type="nucleotide sequence ID" value="NZ_BAAAHQ010000043.1"/>
</dbReference>
<dbReference type="PANTHER" id="PTHR11786:SF0">
    <property type="entry name" value="ARYLAMINE N-ACETYLTRANSFERASE 4-RELATED"/>
    <property type="match status" value="1"/>
</dbReference>
<comment type="caution">
    <text evidence="2">The sequence shown here is derived from an EMBL/GenBank/DDBJ whole genome shotgun (WGS) entry which is preliminary data.</text>
</comment>
<comment type="similarity">
    <text evidence="1">Belongs to the arylamine N-acetyltransferase family.</text>
</comment>
<evidence type="ECO:0000256" key="1">
    <source>
        <dbReference type="ARBA" id="ARBA00006547"/>
    </source>
</evidence>
<accession>A0ABN1QYV7</accession>
<name>A0ABN1QYV7_9ACTN</name>
<protein>
    <submittedName>
        <fullName evidence="2">Arylamine N-acetyltransferase</fullName>
    </submittedName>
</protein>
<dbReference type="SUPFAM" id="SSF54001">
    <property type="entry name" value="Cysteine proteinases"/>
    <property type="match status" value="1"/>
</dbReference>
<dbReference type="InterPro" id="IPR038765">
    <property type="entry name" value="Papain-like_cys_pep_sf"/>
</dbReference>
<dbReference type="InterPro" id="IPR001447">
    <property type="entry name" value="Arylamine_N-AcTrfase"/>
</dbReference>
<proteinExistence type="inferred from homology"/>
<evidence type="ECO:0000313" key="3">
    <source>
        <dbReference type="Proteomes" id="UP001501578"/>
    </source>
</evidence>
<evidence type="ECO:0000313" key="2">
    <source>
        <dbReference type="EMBL" id="GAA0949018.1"/>
    </source>
</evidence>
<reference evidence="2 3" key="1">
    <citation type="journal article" date="2019" name="Int. J. Syst. Evol. Microbiol.">
        <title>The Global Catalogue of Microorganisms (GCM) 10K type strain sequencing project: providing services to taxonomists for standard genome sequencing and annotation.</title>
        <authorList>
            <consortium name="The Broad Institute Genomics Platform"/>
            <consortium name="The Broad Institute Genome Sequencing Center for Infectious Disease"/>
            <person name="Wu L."/>
            <person name="Ma J."/>
        </authorList>
    </citation>
    <scope>NUCLEOTIDE SEQUENCE [LARGE SCALE GENOMIC DNA]</scope>
    <source>
        <strain evidence="2 3">JCM 11136</strain>
    </source>
</reference>
<gene>
    <name evidence="2" type="ORF">GCM10009560_66870</name>
</gene>
<dbReference type="PANTHER" id="PTHR11786">
    <property type="entry name" value="N-HYDROXYARYLAMINE O-ACETYLTRANSFERASE"/>
    <property type="match status" value="1"/>
</dbReference>